<evidence type="ECO:0000313" key="2">
    <source>
        <dbReference type="EMBL" id="KAF2885358.1"/>
    </source>
</evidence>
<name>A0A8K0G4H9_IGNLU</name>
<gene>
    <name evidence="2" type="ORF">ILUMI_20827</name>
</gene>
<evidence type="ECO:0000256" key="1">
    <source>
        <dbReference type="SAM" id="MobiDB-lite"/>
    </source>
</evidence>
<comment type="caution">
    <text evidence="2">The sequence shown here is derived from an EMBL/GenBank/DDBJ whole genome shotgun (WGS) entry which is preliminary data.</text>
</comment>
<dbReference type="AlphaFoldDB" id="A0A8K0G4H9"/>
<dbReference type="OrthoDB" id="409048at2759"/>
<accession>A0A8K0G4H9</accession>
<proteinExistence type="predicted"/>
<evidence type="ECO:0000313" key="3">
    <source>
        <dbReference type="Proteomes" id="UP000801492"/>
    </source>
</evidence>
<keyword evidence="3" id="KW-1185">Reference proteome</keyword>
<dbReference type="EMBL" id="VTPC01089963">
    <property type="protein sequence ID" value="KAF2885358.1"/>
    <property type="molecule type" value="Genomic_DNA"/>
</dbReference>
<organism evidence="2 3">
    <name type="scientific">Ignelater luminosus</name>
    <name type="common">Cucubano</name>
    <name type="synonym">Pyrophorus luminosus</name>
    <dbReference type="NCBI Taxonomy" id="2038154"/>
    <lineage>
        <taxon>Eukaryota</taxon>
        <taxon>Metazoa</taxon>
        <taxon>Ecdysozoa</taxon>
        <taxon>Arthropoda</taxon>
        <taxon>Hexapoda</taxon>
        <taxon>Insecta</taxon>
        <taxon>Pterygota</taxon>
        <taxon>Neoptera</taxon>
        <taxon>Endopterygota</taxon>
        <taxon>Coleoptera</taxon>
        <taxon>Polyphaga</taxon>
        <taxon>Elateriformia</taxon>
        <taxon>Elateroidea</taxon>
        <taxon>Elateridae</taxon>
        <taxon>Agrypninae</taxon>
        <taxon>Pyrophorini</taxon>
        <taxon>Ignelater</taxon>
    </lineage>
</organism>
<sequence length="321" mass="36473">MSDGRKVANRNPNQAEALGNAGLVELWKAFKQVLLEVTEEVCGKSRKGKGTKWWNDKVKREIKLKKGRFKEYLRDSEDEKTASYSRYEEHRRVTRDAVKRIQEQSTPGNVGHIPESFSELDTAIKKTKSGKAAGQDHKLPEMVMYLGPADKGIMLRICNLAHAQKKLQDNWKVFQPDKKEEVRKQRADPDYAVIITKTGRRQVGALSSAERGKTVTVEICFPAAGNYVLPILIFPEKRMKREFETGTTKEKLVLLLLAYHTTHTKRLALVDMALDNGRSSMPRVKRTKKVAPPPSSSNESDEPVKEDGMPVLPRLFKRMMN</sequence>
<feature type="region of interest" description="Disordered" evidence="1">
    <location>
        <begin position="280"/>
        <end position="321"/>
    </location>
</feature>
<dbReference type="Proteomes" id="UP000801492">
    <property type="component" value="Unassembled WGS sequence"/>
</dbReference>
<reference evidence="2" key="1">
    <citation type="submission" date="2019-08" db="EMBL/GenBank/DDBJ databases">
        <title>The genome of the North American firefly Photinus pyralis.</title>
        <authorList>
            <consortium name="Photinus pyralis genome working group"/>
            <person name="Fallon T.R."/>
            <person name="Sander Lower S.E."/>
            <person name="Weng J.-K."/>
        </authorList>
    </citation>
    <scope>NUCLEOTIDE SEQUENCE</scope>
    <source>
        <strain evidence="2">TRF0915ILg1</strain>
        <tissue evidence="2">Whole body</tissue>
    </source>
</reference>
<protein>
    <submittedName>
        <fullName evidence="2">Uncharacterized protein</fullName>
    </submittedName>
</protein>